<gene>
    <name evidence="1" type="ORF">OTERR_00950</name>
</gene>
<reference evidence="1 2" key="1">
    <citation type="submission" date="2017-07" db="EMBL/GenBank/DDBJ databases">
        <title>Complete genome sequence of Oryzomicrobium terrae TPP412.</title>
        <authorList>
            <person name="Chiu L.-W."/>
            <person name="Lo K.-J."/>
            <person name="Tsai Y.-M."/>
            <person name="Lin S.-S."/>
            <person name="Kuo C.-H."/>
            <person name="Liu C.-T."/>
        </authorList>
    </citation>
    <scope>NUCLEOTIDE SEQUENCE [LARGE SCALE GENOMIC DNA]</scope>
    <source>
        <strain evidence="1 2">TPP412</strain>
    </source>
</reference>
<dbReference type="AlphaFoldDB" id="A0A5C1E3T8"/>
<evidence type="ECO:0000313" key="2">
    <source>
        <dbReference type="Proteomes" id="UP000323671"/>
    </source>
</evidence>
<dbReference type="RefSeq" id="WP_054619800.1">
    <property type="nucleotide sequence ID" value="NZ_CP022579.1"/>
</dbReference>
<keyword evidence="2" id="KW-1185">Reference proteome</keyword>
<dbReference type="KEGG" id="otr:OTERR_00950"/>
<accession>A0A5C1E3T8</accession>
<dbReference type="Proteomes" id="UP000323671">
    <property type="component" value="Chromosome"/>
</dbReference>
<name>A0A5C1E3T8_9RHOO</name>
<sequence length="193" mass="20545">MITTPPPLSAALAAHPDFPAPAVTGIAVTAGPTRDGGLALDYRLQGDLAALRIASPATPLDPDRLWAHTCFEVFLARGDQPAYREYNFSPSGQWAAYAFADYRQRDGALALPAPTLAWHREADREAGVLALRATLPATALPQGEGPLRLALTTVVERADGPLSYWALAHPAGKPDFHHRDGFALAVPLALPDL</sequence>
<proteinExistence type="predicted"/>
<dbReference type="Gene3D" id="2.60.40.1190">
    <property type="match status" value="1"/>
</dbReference>
<organism evidence="1 2">
    <name type="scientific">Oryzomicrobium terrae</name>
    <dbReference type="NCBI Taxonomy" id="1735038"/>
    <lineage>
        <taxon>Bacteria</taxon>
        <taxon>Pseudomonadati</taxon>
        <taxon>Pseudomonadota</taxon>
        <taxon>Betaproteobacteria</taxon>
        <taxon>Rhodocyclales</taxon>
        <taxon>Rhodocyclaceae</taxon>
        <taxon>Oryzomicrobium</taxon>
    </lineage>
</organism>
<protein>
    <recommendedName>
        <fullName evidence="3">DOMON-like domain-containing protein</fullName>
    </recommendedName>
</protein>
<dbReference type="CDD" id="cd09627">
    <property type="entry name" value="DOMON_murB_like"/>
    <property type="match status" value="1"/>
</dbReference>
<dbReference type="EMBL" id="CP022579">
    <property type="protein sequence ID" value="QEL63571.1"/>
    <property type="molecule type" value="Genomic_DNA"/>
</dbReference>
<evidence type="ECO:0000313" key="1">
    <source>
        <dbReference type="EMBL" id="QEL63571.1"/>
    </source>
</evidence>
<evidence type="ECO:0008006" key="3">
    <source>
        <dbReference type="Google" id="ProtNLM"/>
    </source>
</evidence>